<sequence length="283" mass="30699">MNDFAVYERRSPSWLDQGNSLKVRFLARASALLLLGGAIMSGLAQGGYLDYEGSPWMQLPGKAAGIVGMAAQEITITGLEHHEPEQLLSAIGVEPGGSLMGFDAVQARNILQNLDWVQSAKVQRLFPNQLVVEVKEREPFAIWQRGTAYYVIDKAGAAMSGLEASQMVRLPLVTGEGANVAAAELINQLSAYPDIMLQVKAAARVGSRRWTLYLDNGITVQLPERDWQQAIAMADQLNKTQKILARGIRSLDLRLPGRVTVEVAEIAAADMKAADKKTVAGTN</sequence>
<dbReference type="InterPro" id="IPR034746">
    <property type="entry name" value="POTRA"/>
</dbReference>
<name>A0A2W2C736_9HYPH</name>
<dbReference type="InterPro" id="IPR045335">
    <property type="entry name" value="FtsQ_C_sf"/>
</dbReference>
<dbReference type="EMBL" id="QKVK01000007">
    <property type="protein sequence ID" value="PZF75993.1"/>
    <property type="molecule type" value="Genomic_DNA"/>
</dbReference>
<evidence type="ECO:0000256" key="6">
    <source>
        <dbReference type="ARBA" id="ARBA00022989"/>
    </source>
</evidence>
<dbReference type="PANTHER" id="PTHR35851">
    <property type="entry name" value="CELL DIVISION PROTEIN FTSQ"/>
    <property type="match status" value="1"/>
</dbReference>
<comment type="caution">
    <text evidence="11">The sequence shown here is derived from an EMBL/GenBank/DDBJ whole genome shotgun (WGS) entry which is preliminary data.</text>
</comment>
<keyword evidence="7 9" id="KW-0472">Membrane</keyword>
<evidence type="ECO:0000256" key="5">
    <source>
        <dbReference type="ARBA" id="ARBA00022692"/>
    </source>
</evidence>
<evidence type="ECO:0000256" key="9">
    <source>
        <dbReference type="HAMAP-Rule" id="MF_00911"/>
    </source>
</evidence>
<dbReference type="InterPro" id="IPR026579">
    <property type="entry name" value="FtsQ"/>
</dbReference>
<gene>
    <name evidence="9" type="primary">ftsQ</name>
    <name evidence="11" type="ORF">DK847_15200</name>
</gene>
<dbReference type="AlphaFoldDB" id="A0A2W2C736"/>
<dbReference type="GO" id="GO:0032153">
    <property type="term" value="C:cell division site"/>
    <property type="evidence" value="ECO:0007669"/>
    <property type="project" value="UniProtKB-UniRule"/>
</dbReference>
<comment type="function">
    <text evidence="9">Essential cell division protein.</text>
</comment>
<evidence type="ECO:0000256" key="7">
    <source>
        <dbReference type="ARBA" id="ARBA00023136"/>
    </source>
</evidence>
<evidence type="ECO:0000256" key="3">
    <source>
        <dbReference type="ARBA" id="ARBA00022519"/>
    </source>
</evidence>
<proteinExistence type="inferred from homology"/>
<evidence type="ECO:0000256" key="1">
    <source>
        <dbReference type="ARBA" id="ARBA00004370"/>
    </source>
</evidence>
<feature type="domain" description="POTRA" evidence="10">
    <location>
        <begin position="69"/>
        <end position="137"/>
    </location>
</feature>
<dbReference type="GO" id="GO:0005886">
    <property type="term" value="C:plasma membrane"/>
    <property type="evidence" value="ECO:0007669"/>
    <property type="project" value="UniProtKB-SubCell"/>
</dbReference>
<keyword evidence="3 9" id="KW-0997">Cell inner membrane</keyword>
<dbReference type="HAMAP" id="MF_00911">
    <property type="entry name" value="FtsQ_subfam"/>
    <property type="match status" value="1"/>
</dbReference>
<evidence type="ECO:0000256" key="4">
    <source>
        <dbReference type="ARBA" id="ARBA00022618"/>
    </source>
</evidence>
<protein>
    <recommendedName>
        <fullName evidence="9">Cell division protein FtsQ</fullName>
    </recommendedName>
</protein>
<evidence type="ECO:0000256" key="8">
    <source>
        <dbReference type="ARBA" id="ARBA00023306"/>
    </source>
</evidence>
<comment type="similarity">
    <text evidence="9">Belongs to the FtsQ/DivIB family. FtsQ subfamily.</text>
</comment>
<evidence type="ECO:0000259" key="10">
    <source>
        <dbReference type="PROSITE" id="PS51779"/>
    </source>
</evidence>
<organism evidence="11 12">
    <name type="scientific">Aestuariivirga litoralis</name>
    <dbReference type="NCBI Taxonomy" id="2650924"/>
    <lineage>
        <taxon>Bacteria</taxon>
        <taxon>Pseudomonadati</taxon>
        <taxon>Pseudomonadota</taxon>
        <taxon>Alphaproteobacteria</taxon>
        <taxon>Hyphomicrobiales</taxon>
        <taxon>Aestuariivirgaceae</taxon>
        <taxon>Aestuariivirga</taxon>
    </lineage>
</organism>
<dbReference type="PANTHER" id="PTHR35851:SF1">
    <property type="entry name" value="CELL DIVISION PROTEIN FTSQ"/>
    <property type="match status" value="1"/>
</dbReference>
<accession>A0A2W2C736</accession>
<dbReference type="GO" id="GO:0043093">
    <property type="term" value="P:FtsZ-dependent cytokinesis"/>
    <property type="evidence" value="ECO:0007669"/>
    <property type="project" value="UniProtKB-UniRule"/>
</dbReference>
<dbReference type="Gene3D" id="3.10.20.310">
    <property type="entry name" value="membrane protein fhac"/>
    <property type="match status" value="1"/>
</dbReference>
<dbReference type="InterPro" id="IPR013685">
    <property type="entry name" value="POTRA_FtsQ_type"/>
</dbReference>
<dbReference type="GO" id="GO:0090529">
    <property type="term" value="P:cell septum assembly"/>
    <property type="evidence" value="ECO:0007669"/>
    <property type="project" value="InterPro"/>
</dbReference>
<dbReference type="Gene3D" id="3.40.50.11690">
    <property type="entry name" value="Cell division protein FtsQ/DivIB"/>
    <property type="match status" value="1"/>
</dbReference>
<keyword evidence="5 9" id="KW-0812">Transmembrane</keyword>
<dbReference type="Pfam" id="PF08478">
    <property type="entry name" value="POTRA_1"/>
    <property type="match status" value="1"/>
</dbReference>
<dbReference type="InterPro" id="IPR005548">
    <property type="entry name" value="Cell_div_FtsQ/DivIB_C"/>
</dbReference>
<keyword evidence="12" id="KW-1185">Reference proteome</keyword>
<keyword evidence="6 9" id="KW-1133">Transmembrane helix</keyword>
<comment type="subcellular location">
    <subcellularLocation>
        <location evidence="9">Cell inner membrane</location>
        <topology evidence="9">Single-pass type II membrane protein</topology>
    </subcellularLocation>
    <subcellularLocation>
        <location evidence="1">Membrane</location>
    </subcellularLocation>
    <text evidence="9">Localizes to the division septum.</text>
</comment>
<keyword evidence="8 9" id="KW-0131">Cell cycle</keyword>
<evidence type="ECO:0000256" key="2">
    <source>
        <dbReference type="ARBA" id="ARBA00022475"/>
    </source>
</evidence>
<dbReference type="RefSeq" id="WP_111199377.1">
    <property type="nucleotide sequence ID" value="NZ_QKVK01000007.1"/>
</dbReference>
<dbReference type="PROSITE" id="PS51779">
    <property type="entry name" value="POTRA"/>
    <property type="match status" value="1"/>
</dbReference>
<keyword evidence="4 9" id="KW-0132">Cell division</keyword>
<reference evidence="12" key="1">
    <citation type="submission" date="2018-06" db="EMBL/GenBank/DDBJ databases">
        <title>Aestuariibacter litoralis strain KCTC 52945T.</title>
        <authorList>
            <person name="Li X."/>
            <person name="Salam N."/>
            <person name="Li J.-L."/>
            <person name="Chen Y.-M."/>
            <person name="Yang Z.-W."/>
            <person name="Zhang L.-Y."/>
            <person name="Han M.-X."/>
            <person name="Xiao M."/>
            <person name="Li W.-J."/>
        </authorList>
    </citation>
    <scope>NUCLEOTIDE SEQUENCE [LARGE SCALE GENOMIC DNA]</scope>
    <source>
        <strain evidence="12">KCTC 52945</strain>
    </source>
</reference>
<dbReference type="Proteomes" id="UP000248795">
    <property type="component" value="Unassembled WGS sequence"/>
</dbReference>
<evidence type="ECO:0000313" key="12">
    <source>
        <dbReference type="Proteomes" id="UP000248795"/>
    </source>
</evidence>
<evidence type="ECO:0000313" key="11">
    <source>
        <dbReference type="EMBL" id="PZF75993.1"/>
    </source>
</evidence>
<dbReference type="Pfam" id="PF03799">
    <property type="entry name" value="FtsQ_DivIB_C"/>
    <property type="match status" value="1"/>
</dbReference>
<keyword evidence="2 9" id="KW-1003">Cell membrane</keyword>